<sequence length="351" mass="41032">MINQQFTINRTYAFKKQRAWRQISKVQIFINITKEIDKKVCFIYYTYMYNIRYFRYFMKVSGHLHNTGQFLVFRADREAKVRVNITGGPLAYHYQFEEIYIHYGMDNDYGSEHRINNYAFPAETTIARALKANLVQDCTQKTLRPGLISYKLAVAAVDVHTDVSRLYRLDRLPVLFALNRPTRPIKSSPIEIEKKKCAPDTTQAVIVLSVTTVRNTATQHSPPTLLLLFVEEPLLQVVWGKIDWSMYKAERKTAFQPVVVADPKCTMVANRSVNSSTESRIDQWLWKSALRDPENPFDGRRIKTSFLFPKFVSQLINRLLLFLWRVLGFALDLLLLFENRRHPVVFFIVFA</sequence>
<dbReference type="SUPFAM" id="SSF51069">
    <property type="entry name" value="Carbonic anhydrase"/>
    <property type="match status" value="1"/>
</dbReference>
<dbReference type="EMBL" id="KQ435874">
    <property type="protein sequence ID" value="KOX70220.1"/>
    <property type="molecule type" value="Genomic_DNA"/>
</dbReference>
<dbReference type="SMART" id="SM01057">
    <property type="entry name" value="Carb_anhydrase"/>
    <property type="match status" value="1"/>
</dbReference>
<dbReference type="InterPro" id="IPR001148">
    <property type="entry name" value="CA_dom"/>
</dbReference>
<dbReference type="Proteomes" id="UP000053105">
    <property type="component" value="Unassembled WGS sequence"/>
</dbReference>
<organism evidence="2 3">
    <name type="scientific">Melipona quadrifasciata</name>
    <dbReference type="NCBI Taxonomy" id="166423"/>
    <lineage>
        <taxon>Eukaryota</taxon>
        <taxon>Metazoa</taxon>
        <taxon>Ecdysozoa</taxon>
        <taxon>Arthropoda</taxon>
        <taxon>Hexapoda</taxon>
        <taxon>Insecta</taxon>
        <taxon>Pterygota</taxon>
        <taxon>Neoptera</taxon>
        <taxon>Endopterygota</taxon>
        <taxon>Hymenoptera</taxon>
        <taxon>Apocrita</taxon>
        <taxon>Aculeata</taxon>
        <taxon>Apoidea</taxon>
        <taxon>Anthophila</taxon>
        <taxon>Apidae</taxon>
        <taxon>Melipona</taxon>
    </lineage>
</organism>
<dbReference type="OrthoDB" id="5978072at2759"/>
<dbReference type="Pfam" id="PF00194">
    <property type="entry name" value="Carb_anhydrase"/>
    <property type="match status" value="1"/>
</dbReference>
<evidence type="ECO:0000259" key="1">
    <source>
        <dbReference type="PROSITE" id="PS51144"/>
    </source>
</evidence>
<reference evidence="2 3" key="1">
    <citation type="submission" date="2015-07" db="EMBL/GenBank/DDBJ databases">
        <title>The genome of Melipona quadrifasciata.</title>
        <authorList>
            <person name="Pan H."/>
            <person name="Kapheim K."/>
        </authorList>
    </citation>
    <scope>NUCLEOTIDE SEQUENCE [LARGE SCALE GENOMIC DNA]</scope>
    <source>
        <strain evidence="2">0111107301</strain>
        <tissue evidence="2">Whole body</tissue>
    </source>
</reference>
<accession>A0A0M8ZSG1</accession>
<dbReference type="AlphaFoldDB" id="A0A0M8ZSG1"/>
<proteinExistence type="predicted"/>
<evidence type="ECO:0000313" key="3">
    <source>
        <dbReference type="Proteomes" id="UP000053105"/>
    </source>
</evidence>
<gene>
    <name evidence="2" type="ORF">WN51_05656</name>
</gene>
<protein>
    <submittedName>
        <fullName evidence="2">Carbonic anhydrase-related protein 10</fullName>
    </submittedName>
</protein>
<name>A0A0M8ZSG1_9HYME</name>
<dbReference type="InterPro" id="IPR036398">
    <property type="entry name" value="CA_dom_sf"/>
</dbReference>
<feature type="domain" description="Alpha-carbonic anhydrase" evidence="1">
    <location>
        <begin position="10"/>
        <end position="351"/>
    </location>
</feature>
<dbReference type="Gene3D" id="3.10.200.10">
    <property type="entry name" value="Alpha carbonic anhydrase"/>
    <property type="match status" value="1"/>
</dbReference>
<evidence type="ECO:0000313" key="2">
    <source>
        <dbReference type="EMBL" id="KOX70220.1"/>
    </source>
</evidence>
<keyword evidence="3" id="KW-1185">Reference proteome</keyword>
<dbReference type="STRING" id="166423.A0A0M8ZSG1"/>
<dbReference type="PROSITE" id="PS51144">
    <property type="entry name" value="ALPHA_CA_2"/>
    <property type="match status" value="1"/>
</dbReference>